<protein>
    <submittedName>
        <fullName evidence="1">Uncharacterized protein</fullName>
    </submittedName>
</protein>
<comment type="caution">
    <text evidence="1">The sequence shown here is derived from an EMBL/GenBank/DDBJ whole genome shotgun (WGS) entry which is preliminary data.</text>
</comment>
<reference evidence="1 2" key="1">
    <citation type="journal article" date="2014" name="Genome Biol. Evol.">
        <title>The secreted proteins of Achlya hypogyna and Thraustotheca clavata identify the ancestral oomycete secretome and reveal gene acquisitions by horizontal gene transfer.</title>
        <authorList>
            <person name="Misner I."/>
            <person name="Blouin N."/>
            <person name="Leonard G."/>
            <person name="Richards T.A."/>
            <person name="Lane C.E."/>
        </authorList>
    </citation>
    <scope>NUCLEOTIDE SEQUENCE [LARGE SCALE GENOMIC DNA]</scope>
    <source>
        <strain evidence="1 2">ATCC 34112</strain>
    </source>
</reference>
<proteinExistence type="predicted"/>
<evidence type="ECO:0000313" key="2">
    <source>
        <dbReference type="Proteomes" id="UP000243217"/>
    </source>
</evidence>
<organism evidence="1 2">
    <name type="scientific">Thraustotheca clavata</name>
    <dbReference type="NCBI Taxonomy" id="74557"/>
    <lineage>
        <taxon>Eukaryota</taxon>
        <taxon>Sar</taxon>
        <taxon>Stramenopiles</taxon>
        <taxon>Oomycota</taxon>
        <taxon>Saprolegniomycetes</taxon>
        <taxon>Saprolegniales</taxon>
        <taxon>Achlyaceae</taxon>
        <taxon>Thraustotheca</taxon>
    </lineage>
</organism>
<gene>
    <name evidence="1" type="ORF">THRCLA_21332</name>
</gene>
<sequence>MFQCNFIRKTCISIILAASKIISAMTKCAIAPALGVAVSIYSQYPFNALSGTSPTNTSW</sequence>
<dbReference type="EMBL" id="JNBS01001080">
    <property type="protein sequence ID" value="OQS02756.1"/>
    <property type="molecule type" value="Genomic_DNA"/>
</dbReference>
<dbReference type="AlphaFoldDB" id="A0A1V9ZXL6"/>
<keyword evidence="2" id="KW-1185">Reference proteome</keyword>
<dbReference type="Proteomes" id="UP000243217">
    <property type="component" value="Unassembled WGS sequence"/>
</dbReference>
<name>A0A1V9ZXL6_9STRA</name>
<accession>A0A1V9ZXL6</accession>
<evidence type="ECO:0000313" key="1">
    <source>
        <dbReference type="EMBL" id="OQS02756.1"/>
    </source>
</evidence>